<gene>
    <name evidence="1" type="ORF">EFK50_07600</name>
</gene>
<dbReference type="EMBL" id="RJSE01000005">
    <property type="protein sequence ID" value="RNL64380.1"/>
    <property type="molecule type" value="Genomic_DNA"/>
</dbReference>
<keyword evidence="2" id="KW-1185">Reference proteome</keyword>
<reference evidence="1 2" key="1">
    <citation type="submission" date="2018-11" db="EMBL/GenBank/DDBJ databases">
        <authorList>
            <person name="Li F."/>
        </authorList>
    </citation>
    <scope>NUCLEOTIDE SEQUENCE [LARGE SCALE GENOMIC DNA]</scope>
    <source>
        <strain evidence="1 2">Gsoil 097</strain>
    </source>
</reference>
<sequence length="214" mass="21981">MKLARRHAPAVIACTIVAIAFGATGAVAGTLITSKQIKNGTIKNVDVAQGTLTADRLTAGARAGLKGSTGARGPQGLKGEAGGETRGDIVTWDFALAPGVGVESATQKSVEKLPVNSYFRVLDVLDFSLTGAAQCTNLFSVSGPGFSFSNVSGVPDPVKEWRYSGNESVNLSVRYSCLANGGADLTTPIELSGKAVIEILPDPTYTLTGSTSMS</sequence>
<evidence type="ECO:0000313" key="2">
    <source>
        <dbReference type="Proteomes" id="UP000267128"/>
    </source>
</evidence>
<proteinExistence type="predicted"/>
<evidence type="ECO:0000313" key="1">
    <source>
        <dbReference type="EMBL" id="RNL64380.1"/>
    </source>
</evidence>
<accession>A0A3N0CLV0</accession>
<evidence type="ECO:0008006" key="3">
    <source>
        <dbReference type="Google" id="ProtNLM"/>
    </source>
</evidence>
<name>A0A3N0CLV0_9ACTN</name>
<comment type="caution">
    <text evidence="1">The sequence shown here is derived from an EMBL/GenBank/DDBJ whole genome shotgun (WGS) entry which is preliminary data.</text>
</comment>
<organism evidence="1 2">
    <name type="scientific">Nocardioides marmoriginsengisoli</name>
    <dbReference type="NCBI Taxonomy" id="661483"/>
    <lineage>
        <taxon>Bacteria</taxon>
        <taxon>Bacillati</taxon>
        <taxon>Actinomycetota</taxon>
        <taxon>Actinomycetes</taxon>
        <taxon>Propionibacteriales</taxon>
        <taxon>Nocardioidaceae</taxon>
        <taxon>Nocardioides</taxon>
    </lineage>
</organism>
<protein>
    <recommendedName>
        <fullName evidence="3">Collagen-like protein</fullName>
    </recommendedName>
</protein>
<dbReference type="AlphaFoldDB" id="A0A3N0CLV0"/>
<dbReference type="Proteomes" id="UP000267128">
    <property type="component" value="Unassembled WGS sequence"/>
</dbReference>